<dbReference type="EMBL" id="JACYFG010000041">
    <property type="protein sequence ID" value="MBD5781393.1"/>
    <property type="molecule type" value="Genomic_DNA"/>
</dbReference>
<dbReference type="RefSeq" id="WP_191618496.1">
    <property type="nucleotide sequence ID" value="NZ_JACYFG010000041.1"/>
</dbReference>
<dbReference type="AlphaFoldDB" id="A0A927IJ32"/>
<evidence type="ECO:0000313" key="2">
    <source>
        <dbReference type="Proteomes" id="UP000622317"/>
    </source>
</evidence>
<dbReference type="Proteomes" id="UP000622317">
    <property type="component" value="Unassembled WGS sequence"/>
</dbReference>
<name>A0A927IJ32_9BACT</name>
<reference evidence="1" key="1">
    <citation type="submission" date="2020-09" db="EMBL/GenBank/DDBJ databases">
        <title>Pelagicoccus enzymogenes sp. nov. with an EPS production, isolated from marine sediment.</title>
        <authorList>
            <person name="Feng X."/>
        </authorList>
    </citation>
    <scope>NUCLEOTIDE SEQUENCE</scope>
    <source>
        <strain evidence="1">NFK12</strain>
    </source>
</reference>
<keyword evidence="2" id="KW-1185">Reference proteome</keyword>
<gene>
    <name evidence="1" type="ORF">IEN85_17970</name>
</gene>
<proteinExistence type="predicted"/>
<comment type="caution">
    <text evidence="1">The sequence shown here is derived from an EMBL/GenBank/DDBJ whole genome shotgun (WGS) entry which is preliminary data.</text>
</comment>
<accession>A0A927IJ32</accession>
<protein>
    <submittedName>
        <fullName evidence="1">Uncharacterized protein</fullName>
    </submittedName>
</protein>
<evidence type="ECO:0000313" key="1">
    <source>
        <dbReference type="EMBL" id="MBD5781393.1"/>
    </source>
</evidence>
<organism evidence="1 2">
    <name type="scientific">Pelagicoccus enzymogenes</name>
    <dbReference type="NCBI Taxonomy" id="2773457"/>
    <lineage>
        <taxon>Bacteria</taxon>
        <taxon>Pseudomonadati</taxon>
        <taxon>Verrucomicrobiota</taxon>
        <taxon>Opitutia</taxon>
        <taxon>Puniceicoccales</taxon>
        <taxon>Pelagicoccaceae</taxon>
        <taxon>Pelagicoccus</taxon>
    </lineage>
</organism>
<sequence>MPPDNWKDSEPWTSLYRKDHSAKERHFATTQDGQTAPLPEILDANSAPFLSIQNPTPLPEQFTALAEDSATPIYTDFFLEEWGDPIDPPLVGKIAKRGICIATSDNRKAGSTPSSALCVIDSKLSKNATNVVETIISSVFVIQLPDGEHRIITAENIGPSTTLPIPPDGIVLGISNDTSFLVSLAAKAHLNNCSFACWTQNTISHLRIRQLGWLQIPYPFPPPKEVKIRQLSLCLRQIFGPLPSKPASANLEARNLLYRSFLGYPWHGPQQTGFAQSSALAGLCASASRSPLAYRLLLGNEPPVSAAWYLAAQKGELTKDEPIPHPPVQKKGHHVLANTILAAASLNEETTARRLAEHLKYLGQSKRLEISPLSNAIAQYPSIPTNLAFNSLDNIEPLSASIFQLSNMAATIEGVELPADAQRQIAASRALTAGDWEKAATQCSTETEVGQVLKAALFPESINAPLNKQAPRTALLNATKAFLESTSAQFPNLLATYAQFLACFPDAEEYAIPPLPKTLAEGDTITLVAHLTLSGRYSEAAPFARTLIEKQNRNQAHPPFVFELTYGDPISFANSLLTYAASESFVTSSQLPAPGSLFDLWYISASLDYENANRILGNILLAMNLQFHPLVAARSNIPKISLPENLNTKIRDIFASIDPALL</sequence>